<keyword evidence="3" id="KW-0235">DNA replication</keyword>
<evidence type="ECO:0000259" key="5">
    <source>
        <dbReference type="Pfam" id="PF07733"/>
    </source>
</evidence>
<organism evidence="7">
    <name type="scientific">marine sediment metagenome</name>
    <dbReference type="NCBI Taxonomy" id="412755"/>
    <lineage>
        <taxon>unclassified sequences</taxon>
        <taxon>metagenomes</taxon>
        <taxon>ecological metagenomes</taxon>
    </lineage>
</organism>
<dbReference type="Gene3D" id="1.10.10.1600">
    <property type="entry name" value="Bacterial DNA polymerase III alpha subunit, thumb domain"/>
    <property type="match status" value="1"/>
</dbReference>
<reference evidence="7" key="1">
    <citation type="journal article" date="2014" name="Front. Microbiol.">
        <title>High frequency of phylogenetically diverse reductive dehalogenase-homologous genes in deep subseafloor sedimentary metagenomes.</title>
        <authorList>
            <person name="Kawai M."/>
            <person name="Futagami T."/>
            <person name="Toyoda A."/>
            <person name="Takaki Y."/>
            <person name="Nishi S."/>
            <person name="Hori S."/>
            <person name="Arai W."/>
            <person name="Tsubouchi T."/>
            <person name="Morono Y."/>
            <person name="Uchiyama I."/>
            <person name="Ito T."/>
            <person name="Fujiyama A."/>
            <person name="Inagaki F."/>
            <person name="Takami H."/>
        </authorList>
    </citation>
    <scope>NUCLEOTIDE SEQUENCE</scope>
    <source>
        <strain evidence="7">Expedition CK06-06</strain>
    </source>
</reference>
<evidence type="ECO:0000256" key="2">
    <source>
        <dbReference type="ARBA" id="ARBA00022695"/>
    </source>
</evidence>
<feature type="domain" description="Bacterial DNA polymerase III alpha subunit NTPase" evidence="5">
    <location>
        <begin position="5"/>
        <end position="94"/>
    </location>
</feature>
<gene>
    <name evidence="7" type="ORF">S01H1_35350</name>
</gene>
<evidence type="ECO:0000256" key="1">
    <source>
        <dbReference type="ARBA" id="ARBA00022679"/>
    </source>
</evidence>
<keyword evidence="2" id="KW-0548">Nucleotidyltransferase</keyword>
<dbReference type="Pfam" id="PF17657">
    <property type="entry name" value="DNA_pol3_finger"/>
    <property type="match status" value="1"/>
</dbReference>
<keyword evidence="1" id="KW-0808">Transferase</keyword>
<dbReference type="GO" id="GO:0008408">
    <property type="term" value="F:3'-5' exonuclease activity"/>
    <property type="evidence" value="ECO:0007669"/>
    <property type="project" value="InterPro"/>
</dbReference>
<feature type="non-terminal residue" evidence="7">
    <location>
        <position position="1"/>
    </location>
</feature>
<keyword evidence="4" id="KW-0239">DNA-directed DNA polymerase</keyword>
<name>X0WEF2_9ZZZZ</name>
<evidence type="ECO:0000259" key="6">
    <source>
        <dbReference type="Pfam" id="PF17657"/>
    </source>
</evidence>
<dbReference type="EMBL" id="BARS01022088">
    <property type="protein sequence ID" value="GAG11061.1"/>
    <property type="molecule type" value="Genomic_DNA"/>
</dbReference>
<protein>
    <submittedName>
        <fullName evidence="7">Uncharacterized protein</fullName>
    </submittedName>
</protein>
<dbReference type="InterPro" id="IPR041931">
    <property type="entry name" value="DNA_pol3_alpha_thumb_dom"/>
</dbReference>
<dbReference type="PANTHER" id="PTHR32294">
    <property type="entry name" value="DNA POLYMERASE III SUBUNIT ALPHA"/>
    <property type="match status" value="1"/>
</dbReference>
<evidence type="ECO:0000256" key="4">
    <source>
        <dbReference type="ARBA" id="ARBA00022932"/>
    </source>
</evidence>
<dbReference type="GO" id="GO:0006260">
    <property type="term" value="P:DNA replication"/>
    <property type="evidence" value="ECO:0007669"/>
    <property type="project" value="UniProtKB-KW"/>
</dbReference>
<dbReference type="InterPro" id="IPR040982">
    <property type="entry name" value="DNA_pol3_finger"/>
</dbReference>
<dbReference type="GO" id="GO:0003887">
    <property type="term" value="F:DNA-directed DNA polymerase activity"/>
    <property type="evidence" value="ECO:0007669"/>
    <property type="project" value="UniProtKB-KW"/>
</dbReference>
<evidence type="ECO:0000256" key="3">
    <source>
        <dbReference type="ARBA" id="ARBA00022705"/>
    </source>
</evidence>
<accession>X0WEF2</accession>
<feature type="non-terminal residue" evidence="7">
    <location>
        <position position="271"/>
    </location>
</feature>
<dbReference type="PANTHER" id="PTHR32294:SF0">
    <property type="entry name" value="DNA POLYMERASE III SUBUNIT ALPHA"/>
    <property type="match status" value="1"/>
</dbReference>
<dbReference type="InterPro" id="IPR011708">
    <property type="entry name" value="DNA_pol3_alpha_NTPase_dom"/>
</dbReference>
<dbReference type="InterPro" id="IPR004805">
    <property type="entry name" value="DnaE2/DnaE/PolC"/>
</dbReference>
<proteinExistence type="predicted"/>
<dbReference type="AlphaFoldDB" id="X0WEF2"/>
<evidence type="ECO:0000313" key="7">
    <source>
        <dbReference type="EMBL" id="GAG11061.1"/>
    </source>
</evidence>
<dbReference type="Pfam" id="PF07733">
    <property type="entry name" value="DNA_pol3_alpha"/>
    <property type="match status" value="1"/>
</dbReference>
<sequence length="271" mass="30918">LIPFNTELKTAIEESSELKEILKEDGKIKTLFEIAQSIEGFTRHASTHAAGVVIAPDKLTYYTPLYRTNKNEITTQYEMHSIEAIGLLKMDFLGLKTLNVIGDALEIIKKNKGKEVDLDRISLEDKKAYELLSQAETLGIFQVESRGMQDLIKKIHPERFEDLIVVLSLYRPGPLHSRMMDSFIDRKQGRSKIEYLHPQLEPILKETYGVILYQEQVMRIANILADFSLGEADILRRAMGKKIPRLMDEQKDKFIEGAKKKGISPSLATRI</sequence>
<comment type="caution">
    <text evidence="7">The sequence shown here is derived from an EMBL/GenBank/DDBJ whole genome shotgun (WGS) entry which is preliminary data.</text>
</comment>
<feature type="domain" description="DNA polymerase III alpha subunit finger" evidence="6">
    <location>
        <begin position="97"/>
        <end position="262"/>
    </location>
</feature>